<name>A0A2P8R2Q0_9BACT</name>
<keyword evidence="11" id="KW-1185">Reference proteome</keyword>
<evidence type="ECO:0000256" key="2">
    <source>
        <dbReference type="ARBA" id="ARBA00005025"/>
    </source>
</evidence>
<evidence type="ECO:0000313" key="11">
    <source>
        <dbReference type="Proteomes" id="UP000240535"/>
    </source>
</evidence>
<dbReference type="InterPro" id="IPR054480">
    <property type="entry name" value="AHAS_small-like_ACT"/>
</dbReference>
<dbReference type="CDD" id="cd04878">
    <property type="entry name" value="ACT_AHAS"/>
    <property type="match status" value="1"/>
</dbReference>
<sequence length="157" mass="17275">MNDKNRRLISVIVLNEHGVLSRISGLFSGRGYNIDSLTVAPIPDTEFSRVSIVTSGDARVFEQITKQLHKLLPIYKVIEEGDFVEKELALVKIPLSVNLAGLDSVLKSYNGSVANSNSENLIIIACDDSTRITSFIKTMSKYSPVDIVRSGSVMLEM</sequence>
<dbReference type="GO" id="GO:1990610">
    <property type="term" value="F:acetolactate synthase regulator activity"/>
    <property type="evidence" value="ECO:0007669"/>
    <property type="project" value="UniProtKB-UniRule"/>
</dbReference>
<keyword evidence="6 8" id="KW-0100">Branched-chain amino acid biosynthesis</keyword>
<dbReference type="Gene3D" id="3.30.70.260">
    <property type="match status" value="1"/>
</dbReference>
<dbReference type="PANTHER" id="PTHR30239:SF0">
    <property type="entry name" value="ACETOLACTATE SYNTHASE SMALL SUBUNIT 1, CHLOROPLASTIC"/>
    <property type="match status" value="1"/>
</dbReference>
<dbReference type="EC" id="2.2.1.6" evidence="8"/>
<dbReference type="Gene3D" id="3.30.70.1150">
    <property type="entry name" value="ACT-like. Chain A, domain 2"/>
    <property type="match status" value="1"/>
</dbReference>
<feature type="domain" description="ACT" evidence="9">
    <location>
        <begin position="8"/>
        <end position="82"/>
    </location>
</feature>
<proteinExistence type="inferred from homology"/>
<dbReference type="GO" id="GO:0009099">
    <property type="term" value="P:L-valine biosynthetic process"/>
    <property type="evidence" value="ECO:0007669"/>
    <property type="project" value="UniProtKB-UniRule"/>
</dbReference>
<dbReference type="Pfam" id="PF22629">
    <property type="entry name" value="ACT_AHAS_ss"/>
    <property type="match status" value="1"/>
</dbReference>
<dbReference type="PANTHER" id="PTHR30239">
    <property type="entry name" value="ACETOLACTATE SYNTHASE SMALL SUBUNIT"/>
    <property type="match status" value="1"/>
</dbReference>
<keyword evidence="8" id="KW-0808">Transferase</keyword>
<comment type="catalytic activity">
    <reaction evidence="7 8">
        <text>2 pyruvate + H(+) = (2S)-2-acetolactate + CO2</text>
        <dbReference type="Rhea" id="RHEA:25249"/>
        <dbReference type="ChEBI" id="CHEBI:15361"/>
        <dbReference type="ChEBI" id="CHEBI:15378"/>
        <dbReference type="ChEBI" id="CHEBI:16526"/>
        <dbReference type="ChEBI" id="CHEBI:58476"/>
        <dbReference type="EC" id="2.2.1.6"/>
    </reaction>
</comment>
<evidence type="ECO:0000256" key="8">
    <source>
        <dbReference type="RuleBase" id="RU368092"/>
    </source>
</evidence>
<gene>
    <name evidence="10" type="ORF">CQ405_03275</name>
</gene>
<dbReference type="GO" id="GO:0005829">
    <property type="term" value="C:cytosol"/>
    <property type="evidence" value="ECO:0007669"/>
    <property type="project" value="TreeGrafter"/>
</dbReference>
<protein>
    <recommendedName>
        <fullName evidence="8">Acetolactate synthase small subunit</fullName>
        <shortName evidence="8">AHAS</shortName>
        <shortName evidence="8">ALS</shortName>
        <ecNumber evidence="8">2.2.1.6</ecNumber>
    </recommendedName>
    <alternativeName>
        <fullName evidence="8">Acetohydroxy-acid synthase small subunit</fullName>
    </alternativeName>
</protein>
<evidence type="ECO:0000256" key="7">
    <source>
        <dbReference type="ARBA" id="ARBA00048670"/>
    </source>
</evidence>
<reference evidence="11" key="1">
    <citation type="submission" date="2017-10" db="EMBL/GenBank/DDBJ databases">
        <title>Campylobacter species from seals.</title>
        <authorList>
            <person name="Gilbert M.J."/>
            <person name="Zomer A.L."/>
            <person name="Timmerman A.J."/>
            <person name="Duim B."/>
            <person name="Wagenaar J.A."/>
        </authorList>
    </citation>
    <scope>NUCLEOTIDE SEQUENCE [LARGE SCALE GENOMIC DNA]</scope>
    <source>
        <strain evidence="11">17S00004-5</strain>
    </source>
</reference>
<evidence type="ECO:0000259" key="9">
    <source>
        <dbReference type="PROSITE" id="PS51671"/>
    </source>
</evidence>
<comment type="pathway">
    <text evidence="2 8">Amino-acid biosynthesis; L-valine biosynthesis; L-valine from pyruvate: step 1/4.</text>
</comment>
<dbReference type="InterPro" id="IPR045865">
    <property type="entry name" value="ACT-like_dom_sf"/>
</dbReference>
<dbReference type="NCBIfam" id="TIGR00119">
    <property type="entry name" value="acolac_sm"/>
    <property type="match status" value="1"/>
</dbReference>
<dbReference type="OrthoDB" id="9787365at2"/>
<organism evidence="10 11">
    <name type="scientific">Campylobacter blaseri</name>
    <dbReference type="NCBI Taxonomy" id="2042961"/>
    <lineage>
        <taxon>Bacteria</taxon>
        <taxon>Pseudomonadati</taxon>
        <taxon>Campylobacterota</taxon>
        <taxon>Epsilonproteobacteria</taxon>
        <taxon>Campylobacterales</taxon>
        <taxon>Campylobacteraceae</taxon>
        <taxon>Campylobacter</taxon>
    </lineage>
</organism>
<dbReference type="RefSeq" id="WP_106870572.1">
    <property type="nucleotide sequence ID" value="NZ_CP053841.1"/>
</dbReference>
<dbReference type="SUPFAM" id="SSF55021">
    <property type="entry name" value="ACT-like"/>
    <property type="match status" value="2"/>
</dbReference>
<dbReference type="InterPro" id="IPR039557">
    <property type="entry name" value="AHAS_ACT"/>
</dbReference>
<dbReference type="Proteomes" id="UP000240535">
    <property type="component" value="Unassembled WGS sequence"/>
</dbReference>
<evidence type="ECO:0000256" key="1">
    <source>
        <dbReference type="ARBA" id="ARBA00004974"/>
    </source>
</evidence>
<dbReference type="UniPathway" id="UPA00047">
    <property type="reaction ID" value="UER00055"/>
</dbReference>
<evidence type="ECO:0000313" key="10">
    <source>
        <dbReference type="EMBL" id="PSM52759.1"/>
    </source>
</evidence>
<evidence type="ECO:0000256" key="4">
    <source>
        <dbReference type="ARBA" id="ARBA00011744"/>
    </source>
</evidence>
<dbReference type="UniPathway" id="UPA00049">
    <property type="reaction ID" value="UER00059"/>
</dbReference>
<dbReference type="InterPro" id="IPR002912">
    <property type="entry name" value="ACT_dom"/>
</dbReference>
<comment type="caution">
    <text evidence="10">The sequence shown here is derived from an EMBL/GenBank/DDBJ whole genome shotgun (WGS) entry which is preliminary data.</text>
</comment>
<evidence type="ECO:0000256" key="6">
    <source>
        <dbReference type="ARBA" id="ARBA00023304"/>
    </source>
</evidence>
<evidence type="ECO:0000256" key="5">
    <source>
        <dbReference type="ARBA" id="ARBA00022605"/>
    </source>
</evidence>
<dbReference type="EMBL" id="PDHH01000002">
    <property type="protein sequence ID" value="PSM52759.1"/>
    <property type="molecule type" value="Genomic_DNA"/>
</dbReference>
<dbReference type="InterPro" id="IPR004789">
    <property type="entry name" value="Acetalactate_synth_ssu"/>
</dbReference>
<dbReference type="AlphaFoldDB" id="A0A2P8R2Q0"/>
<comment type="similarity">
    <text evidence="3 8">Belongs to the acetolactate synthase small subunit family.</text>
</comment>
<dbReference type="InterPro" id="IPR019455">
    <property type="entry name" value="Acetolactate_synth_ssu_C"/>
</dbReference>
<dbReference type="GO" id="GO:0009097">
    <property type="term" value="P:isoleucine biosynthetic process"/>
    <property type="evidence" value="ECO:0007669"/>
    <property type="project" value="UniProtKB-UniRule"/>
</dbReference>
<dbReference type="NCBIfam" id="NF008864">
    <property type="entry name" value="PRK11895.1"/>
    <property type="match status" value="1"/>
</dbReference>
<comment type="pathway">
    <text evidence="1 8">Amino-acid biosynthesis; L-isoleucine biosynthesis; L-isoleucine from 2-oxobutanoate: step 1/4.</text>
</comment>
<keyword evidence="5 8" id="KW-0028">Amino-acid biosynthesis</keyword>
<dbReference type="Pfam" id="PF10369">
    <property type="entry name" value="ALS_ss_C"/>
    <property type="match status" value="1"/>
</dbReference>
<dbReference type="PROSITE" id="PS51671">
    <property type="entry name" value="ACT"/>
    <property type="match status" value="1"/>
</dbReference>
<dbReference type="InterPro" id="IPR027271">
    <property type="entry name" value="Acetolactate_synth/TF_NikR_C"/>
</dbReference>
<evidence type="ECO:0000256" key="3">
    <source>
        <dbReference type="ARBA" id="ARBA00006341"/>
    </source>
</evidence>
<dbReference type="GO" id="GO:0003984">
    <property type="term" value="F:acetolactate synthase activity"/>
    <property type="evidence" value="ECO:0007669"/>
    <property type="project" value="UniProtKB-UniRule"/>
</dbReference>
<comment type="function">
    <text evidence="8">Catalyzes the conversion of 2 pyruvate molecules into acetolactate in the first common step of the biosynthetic pathway of the branched-amino acids such as leucine, isoleucine, and valine.</text>
</comment>
<comment type="subunit">
    <text evidence="4 8">Dimer of large and small chains.</text>
</comment>
<accession>A0A2P8R2Q0</accession>